<proteinExistence type="predicted"/>
<organism evidence="2">
    <name type="scientific">viral metagenome</name>
    <dbReference type="NCBI Taxonomy" id="1070528"/>
    <lineage>
        <taxon>unclassified sequences</taxon>
        <taxon>metagenomes</taxon>
        <taxon>organismal metagenomes</taxon>
    </lineage>
</organism>
<accession>A0A6C0BR59</accession>
<feature type="transmembrane region" description="Helical" evidence="1">
    <location>
        <begin position="264"/>
        <end position="283"/>
    </location>
</feature>
<keyword evidence="1" id="KW-1133">Transmembrane helix</keyword>
<feature type="transmembrane region" description="Helical" evidence="1">
    <location>
        <begin position="290"/>
        <end position="310"/>
    </location>
</feature>
<keyword evidence="1" id="KW-0472">Membrane</keyword>
<reference evidence="2" key="1">
    <citation type="journal article" date="2020" name="Nature">
        <title>Giant virus diversity and host interactions through global metagenomics.</title>
        <authorList>
            <person name="Schulz F."/>
            <person name="Roux S."/>
            <person name="Paez-Espino D."/>
            <person name="Jungbluth S."/>
            <person name="Walsh D.A."/>
            <person name="Denef V.J."/>
            <person name="McMahon K.D."/>
            <person name="Konstantinidis K.T."/>
            <person name="Eloe-Fadrosh E.A."/>
            <person name="Kyrpides N.C."/>
            <person name="Woyke T."/>
        </authorList>
    </citation>
    <scope>NUCLEOTIDE SEQUENCE</scope>
    <source>
        <strain evidence="2">GVMAG-M-3300018416-26</strain>
    </source>
</reference>
<feature type="transmembrane region" description="Helical" evidence="1">
    <location>
        <begin position="239"/>
        <end position="258"/>
    </location>
</feature>
<evidence type="ECO:0008006" key="3">
    <source>
        <dbReference type="Google" id="ProtNLM"/>
    </source>
</evidence>
<feature type="transmembrane region" description="Helical" evidence="1">
    <location>
        <begin position="316"/>
        <end position="337"/>
    </location>
</feature>
<protein>
    <recommendedName>
        <fullName evidence="3">Neurotransmitter-gated ion-channel ligand-binding domain-containing protein</fullName>
    </recommendedName>
</protein>
<name>A0A6C0BR59_9ZZZZ</name>
<dbReference type="EMBL" id="MN739219">
    <property type="protein sequence ID" value="QHS94281.1"/>
    <property type="molecule type" value="Genomic_DNA"/>
</dbReference>
<dbReference type="AlphaFoldDB" id="A0A6C0BR59"/>
<sequence length="362" mass="41801">MDYAHNLGIKIVDNILCDDVDNSCKKINCYVSFTMYSIVSIDAINRSAKMKIVVDHKYKVKDYLKVFSYTKNLESIKIPWIVVNMVDSEIKCSNSMIKSTILENPNIKNTIGASVYGGYNSIDTSLTIQKVDDSMIKCESYTMIIDVSYYTEERHAPFDTIHLFFKLATTGQPGTEYINYIFDKEDSNFQGYNVIGGGYYPILDEPIINNVFILYDQLKIRYSRLYLILSYKHNWIPDVVKYYIIPNTLMLLLVIVEIHSNTELISIASTLLLADIALLFTIPTRSYISFMEYSLIIHILFKLLSTYILLEFNTKIIRLFLGCSSILTGCITFTYQYSKAFLKNKRILKGIHNNEYNELKTK</sequence>
<evidence type="ECO:0000256" key="1">
    <source>
        <dbReference type="SAM" id="Phobius"/>
    </source>
</evidence>
<keyword evidence="1" id="KW-0812">Transmembrane</keyword>
<evidence type="ECO:0000313" key="2">
    <source>
        <dbReference type="EMBL" id="QHS94281.1"/>
    </source>
</evidence>